<evidence type="ECO:0000313" key="12">
    <source>
        <dbReference type="Proteomes" id="UP001597373"/>
    </source>
</evidence>
<keyword evidence="7 9" id="KW-1133">Transmembrane helix</keyword>
<comment type="subcellular location">
    <subcellularLocation>
        <location evidence="1 9">Cell membrane</location>
        <topology evidence="1 9">Multi-pass membrane protein</topology>
    </subcellularLocation>
</comment>
<evidence type="ECO:0000256" key="5">
    <source>
        <dbReference type="ARBA" id="ARBA00022856"/>
    </source>
</evidence>
<keyword evidence="8 9" id="KW-0472">Membrane</keyword>
<dbReference type="InterPro" id="IPR050366">
    <property type="entry name" value="BP-dependent_transpt_permease"/>
</dbReference>
<organism evidence="11 12">
    <name type="scientific">Chelativorans composti</name>
    <dbReference type="NCBI Taxonomy" id="768533"/>
    <lineage>
        <taxon>Bacteria</taxon>
        <taxon>Pseudomonadati</taxon>
        <taxon>Pseudomonadota</taxon>
        <taxon>Alphaproteobacteria</taxon>
        <taxon>Hyphomicrobiales</taxon>
        <taxon>Phyllobacteriaceae</taxon>
        <taxon>Chelativorans</taxon>
    </lineage>
</organism>
<accession>A0ABW5DL24</accession>
<feature type="domain" description="ABC transmembrane type-1" evidence="10">
    <location>
        <begin position="71"/>
        <end position="260"/>
    </location>
</feature>
<dbReference type="Pfam" id="PF12911">
    <property type="entry name" value="OppC_N"/>
    <property type="match status" value="1"/>
</dbReference>
<keyword evidence="6" id="KW-0653">Protein transport</keyword>
<dbReference type="InterPro" id="IPR025966">
    <property type="entry name" value="OppC_N"/>
</dbReference>
<name>A0ABW5DL24_9HYPH</name>
<dbReference type="SUPFAM" id="SSF161098">
    <property type="entry name" value="MetI-like"/>
    <property type="match status" value="1"/>
</dbReference>
<keyword evidence="12" id="KW-1185">Reference proteome</keyword>
<dbReference type="PANTHER" id="PTHR43386:SF1">
    <property type="entry name" value="D,D-DIPEPTIDE TRANSPORT SYSTEM PERMEASE PROTEIN DDPC-RELATED"/>
    <property type="match status" value="1"/>
</dbReference>
<feature type="transmembrane region" description="Helical" evidence="9">
    <location>
        <begin position="75"/>
        <end position="101"/>
    </location>
</feature>
<evidence type="ECO:0000313" key="11">
    <source>
        <dbReference type="EMBL" id="MFD2260654.1"/>
    </source>
</evidence>
<dbReference type="InterPro" id="IPR000515">
    <property type="entry name" value="MetI-like"/>
</dbReference>
<proteinExistence type="inferred from homology"/>
<dbReference type="Pfam" id="PF00528">
    <property type="entry name" value="BPD_transp_1"/>
    <property type="match status" value="1"/>
</dbReference>
<feature type="transmembrane region" description="Helical" evidence="9">
    <location>
        <begin position="237"/>
        <end position="260"/>
    </location>
</feature>
<feature type="transmembrane region" description="Helical" evidence="9">
    <location>
        <begin position="192"/>
        <end position="217"/>
    </location>
</feature>
<evidence type="ECO:0000256" key="9">
    <source>
        <dbReference type="RuleBase" id="RU363032"/>
    </source>
</evidence>
<evidence type="ECO:0000259" key="10">
    <source>
        <dbReference type="PROSITE" id="PS50928"/>
    </source>
</evidence>
<evidence type="ECO:0000256" key="1">
    <source>
        <dbReference type="ARBA" id="ARBA00004651"/>
    </source>
</evidence>
<keyword evidence="2 9" id="KW-0813">Transport</keyword>
<evidence type="ECO:0000256" key="7">
    <source>
        <dbReference type="ARBA" id="ARBA00022989"/>
    </source>
</evidence>
<keyword evidence="4 9" id="KW-0812">Transmembrane</keyword>
<gene>
    <name evidence="11" type="ORF">ACFSMZ_12900</name>
</gene>
<dbReference type="PANTHER" id="PTHR43386">
    <property type="entry name" value="OLIGOPEPTIDE TRANSPORT SYSTEM PERMEASE PROTEIN APPC"/>
    <property type="match status" value="1"/>
</dbReference>
<feature type="transmembrane region" description="Helical" evidence="9">
    <location>
        <begin position="12"/>
        <end position="31"/>
    </location>
</feature>
<sequence length="277" mass="29388">MIIRRFPAGAWIAALVCAVFVFVGVFGSWLAPKDPNFQNLLTRLLPPFSPGHPLGTDALGRDVLSRLIAGAQVPLIVSMTAVPLSILIGVAVGLISGYVGGAVDAILMRLTDAWLAFPFILLAIAFVAVLGPGIENLIIALVASHWAIYVRLVRGQVLSLREREFVTSARMLGVSDVRIAVQHILPAVWPSVIIVATLEVGVVIVTEASLSFLGLGVSAAQPTWGAMLSEGRAYISSAWWLATLPGIVISIVVLAINYLGNILRDLLDPRSSVAMVA</sequence>
<feature type="transmembrane region" description="Helical" evidence="9">
    <location>
        <begin position="137"/>
        <end position="153"/>
    </location>
</feature>
<evidence type="ECO:0000256" key="6">
    <source>
        <dbReference type="ARBA" id="ARBA00022927"/>
    </source>
</evidence>
<comment type="caution">
    <text evidence="11">The sequence shown here is derived from an EMBL/GenBank/DDBJ whole genome shotgun (WGS) entry which is preliminary data.</text>
</comment>
<keyword evidence="5" id="KW-0571">Peptide transport</keyword>
<dbReference type="EMBL" id="JBHUIR010000049">
    <property type="protein sequence ID" value="MFD2260654.1"/>
    <property type="molecule type" value="Genomic_DNA"/>
</dbReference>
<evidence type="ECO:0000256" key="3">
    <source>
        <dbReference type="ARBA" id="ARBA00022475"/>
    </source>
</evidence>
<comment type="similarity">
    <text evidence="9">Belongs to the binding-protein-dependent transport system permease family.</text>
</comment>
<dbReference type="Proteomes" id="UP001597373">
    <property type="component" value="Unassembled WGS sequence"/>
</dbReference>
<keyword evidence="3" id="KW-1003">Cell membrane</keyword>
<evidence type="ECO:0000256" key="2">
    <source>
        <dbReference type="ARBA" id="ARBA00022448"/>
    </source>
</evidence>
<dbReference type="PROSITE" id="PS50928">
    <property type="entry name" value="ABC_TM1"/>
    <property type="match status" value="1"/>
</dbReference>
<dbReference type="Gene3D" id="1.10.3720.10">
    <property type="entry name" value="MetI-like"/>
    <property type="match status" value="1"/>
</dbReference>
<evidence type="ECO:0000256" key="8">
    <source>
        <dbReference type="ARBA" id="ARBA00023136"/>
    </source>
</evidence>
<feature type="transmembrane region" description="Helical" evidence="9">
    <location>
        <begin position="113"/>
        <end position="131"/>
    </location>
</feature>
<dbReference type="CDD" id="cd06261">
    <property type="entry name" value="TM_PBP2"/>
    <property type="match status" value="1"/>
</dbReference>
<dbReference type="RefSeq" id="WP_345099761.1">
    <property type="nucleotide sequence ID" value="NZ_BAABGS010000070.1"/>
</dbReference>
<protein>
    <submittedName>
        <fullName evidence="11">ABC transporter permease</fullName>
    </submittedName>
</protein>
<reference evidence="12" key="1">
    <citation type="journal article" date="2019" name="Int. J. Syst. Evol. Microbiol.">
        <title>The Global Catalogue of Microorganisms (GCM) 10K type strain sequencing project: providing services to taxonomists for standard genome sequencing and annotation.</title>
        <authorList>
            <consortium name="The Broad Institute Genomics Platform"/>
            <consortium name="The Broad Institute Genome Sequencing Center for Infectious Disease"/>
            <person name="Wu L."/>
            <person name="Ma J."/>
        </authorList>
    </citation>
    <scope>NUCLEOTIDE SEQUENCE [LARGE SCALE GENOMIC DNA]</scope>
    <source>
        <strain evidence="12">KCTC 23707</strain>
    </source>
</reference>
<evidence type="ECO:0000256" key="4">
    <source>
        <dbReference type="ARBA" id="ARBA00022692"/>
    </source>
</evidence>
<dbReference type="InterPro" id="IPR035906">
    <property type="entry name" value="MetI-like_sf"/>
</dbReference>